<dbReference type="Proteomes" id="UP000250043">
    <property type="component" value="Unassembled WGS sequence"/>
</dbReference>
<dbReference type="PROSITE" id="PS00463">
    <property type="entry name" value="ZN2_CY6_FUNGAL_1"/>
    <property type="match status" value="1"/>
</dbReference>
<name>A0A8E2DJH7_9APHY</name>
<reference evidence="2 3" key="1">
    <citation type="submission" date="2016-07" db="EMBL/GenBank/DDBJ databases">
        <title>Draft genome of the white-rot fungus Obba rivulosa 3A-2.</title>
        <authorList>
            <consortium name="DOE Joint Genome Institute"/>
            <person name="Miettinen O."/>
            <person name="Riley R."/>
            <person name="Acob R."/>
            <person name="Barry K."/>
            <person name="Cullen D."/>
            <person name="De Vries R."/>
            <person name="Hainaut M."/>
            <person name="Hatakka A."/>
            <person name="Henrissat B."/>
            <person name="Hilden K."/>
            <person name="Kuo R."/>
            <person name="Labutti K."/>
            <person name="Lipzen A."/>
            <person name="Makela M.R."/>
            <person name="Sandor L."/>
            <person name="Spatafora J.W."/>
            <person name="Grigoriev I.V."/>
            <person name="Hibbett D.S."/>
        </authorList>
    </citation>
    <scope>NUCLEOTIDE SEQUENCE [LARGE SCALE GENOMIC DNA]</scope>
    <source>
        <strain evidence="2 3">3A-2</strain>
    </source>
</reference>
<dbReference type="GO" id="GO:0008270">
    <property type="term" value="F:zinc ion binding"/>
    <property type="evidence" value="ECO:0007669"/>
    <property type="project" value="InterPro"/>
</dbReference>
<evidence type="ECO:0000313" key="3">
    <source>
        <dbReference type="Proteomes" id="UP000250043"/>
    </source>
</evidence>
<keyword evidence="3" id="KW-1185">Reference proteome</keyword>
<dbReference type="EMBL" id="KV722436">
    <property type="protein sequence ID" value="OCH89051.1"/>
    <property type="molecule type" value="Genomic_DNA"/>
</dbReference>
<evidence type="ECO:0000313" key="2">
    <source>
        <dbReference type="EMBL" id="OCH89051.1"/>
    </source>
</evidence>
<sequence length="257" mass="28002">MAGQWEVSTHPETVLSATVLGKRRAENEWEDDDFAQVKRARYDLSTDGPSMTETDQASIEAQFDTEALLAFINSNAIEIGDSPGASSADYTDYAALFNIVPLTPTTQNDAEDIADDAAEDAVHGAVDAAAEDATDDAVDDAGPVLMSQYKLGVDLAETSQTPARDSQIVLFSACTGCHDSKVRCQEWTLEGCLKCRMNHKPCVPRPNVPIVKAERACVHCRMSKHRCSNQILDDGRRTICVRCKNGRGRCCIYLPGK</sequence>
<dbReference type="InterPro" id="IPR036864">
    <property type="entry name" value="Zn2-C6_fun-type_DNA-bd_sf"/>
</dbReference>
<gene>
    <name evidence="2" type="ORF">OBBRIDRAFT_794634</name>
</gene>
<dbReference type="SUPFAM" id="SSF57701">
    <property type="entry name" value="Zn2/Cys6 DNA-binding domain"/>
    <property type="match status" value="1"/>
</dbReference>
<dbReference type="OrthoDB" id="2123952at2759"/>
<protein>
    <recommendedName>
        <fullName evidence="1">Zn(2)-C6 fungal-type domain-containing protein</fullName>
    </recommendedName>
</protein>
<dbReference type="GO" id="GO:0000981">
    <property type="term" value="F:DNA-binding transcription factor activity, RNA polymerase II-specific"/>
    <property type="evidence" value="ECO:0007669"/>
    <property type="project" value="InterPro"/>
</dbReference>
<dbReference type="InterPro" id="IPR001138">
    <property type="entry name" value="Zn2Cys6_DnaBD"/>
</dbReference>
<feature type="domain" description="Zn(2)-C6 fungal-type" evidence="1">
    <location>
        <begin position="216"/>
        <end position="251"/>
    </location>
</feature>
<evidence type="ECO:0000259" key="1">
    <source>
        <dbReference type="PROSITE" id="PS00463"/>
    </source>
</evidence>
<accession>A0A8E2DJH7</accession>
<proteinExistence type="predicted"/>
<organism evidence="2 3">
    <name type="scientific">Obba rivulosa</name>
    <dbReference type="NCBI Taxonomy" id="1052685"/>
    <lineage>
        <taxon>Eukaryota</taxon>
        <taxon>Fungi</taxon>
        <taxon>Dikarya</taxon>
        <taxon>Basidiomycota</taxon>
        <taxon>Agaricomycotina</taxon>
        <taxon>Agaricomycetes</taxon>
        <taxon>Polyporales</taxon>
        <taxon>Gelatoporiaceae</taxon>
        <taxon>Obba</taxon>
    </lineage>
</organism>
<dbReference type="AlphaFoldDB" id="A0A8E2DJH7"/>